<sequence>MKTLLRISMISSLIMYFSFPRCAAQDLERLIPKTTPPAPEAASLGKYGEIPVSHYTGVPNISIPIYEIRSRDITLPVSISYHASGMQVKEEASWVGLGWTLNAGGAVTRSIRGGDDFGGAFCYWSNRSNMPPAPAKNPHEDPFQILYFNQNTPTLTVYFPGDTRNYYGDLIDASRDWASDIYYFSCGELNGKFVIDRNGDFVPVDHQDIKIEMFNRKYPNANCAGSGEFGGWKITAADGTQYFFGEPDCSPANNTYSPYYQCSNTNTVAKNVNGFTQAVNMLNLGGSPITSWFVKKIVSPMGEEITFEYDKAASSLDFIAPIPDYSQYFIHGEGTYCNEQGYSPTEGRVSVSYTVHQPHYLRQINFKNGYIKLNRDPVKRQDLSGAERLSDIQVFQRSSVTGEEKIIRTFQFKNNAYFTSANDVSPNYNGLLPGAGDGLGGFINDFASANGKRLKLTGLIESNGTLKKLHQFEYTTTDLPRKTSHSVDHWGHFNAIDNANLVPEVYWPSHTFYVQRPNDPAPVAFIVAGQHISGAVRTANGVSAQAALLKKVIYPTGGWTEFFFEANQFTEDNTLKSGGGLRVAKVQDTDPVTNKTITRAYRYQNGKQITPVRNFMVKYCGYSSASTTGCGGLVCDGPNGGWYTSLSPALYRYSSPIYPMSNAAAGSPVGYDRVELWNGENAENGKTAYEFHNEPDQVLPVDKHGFAYWPGIPGLSDPQNGNLLWQTEYAKDATQSTGFRAIKSVKNNYVDFSASWANKTKYLWNIFVHIQPSSGGTTSASVGAWTYPVATTWNHLTSTEERLFTPGQPDVVTNTRYGYHNATPSTTKHHQLLSKSTTNSDGLIKTSLYYYPPDYNAGTMSGVIGTLNSRNFRSRVIEERIIDGETSGNALGGSVTRYNALGQPTQIHMAETTLPVSGIVQDPNSIIPGTGLYKQRADISYDANNNISTQKKLNDVPVTYLWAYGNTLPVAEVKNAVQKTITEIITPAPVPLSTVTNGQMSDFELMGYFDVTEAQTLYFDRTTQVIAGSSPNAIIEFQIKDENGNFEYGPSTTPYFPLALPVGRHFLYHKSNITWAEGPGGGDLQITLTVSYTVTHTRNMQDIFYTSFEESIEHVSSEARTGTRSYNGTYIIPKPVTNGAYILSYWRKPSTSGGAWTLFESTVNIVAASNDIVVGGTGYLVDEVRFYPAGAQMTTYTYDPLTGMTSATDANNRSKYFDYDDLGRLIRIRNDEGDIEKHYTYNYKQ</sequence>
<protein>
    <recommendedName>
        <fullName evidence="4">RHS repeat protein</fullName>
    </recommendedName>
</protein>
<keyword evidence="3" id="KW-1185">Reference proteome</keyword>
<name>A0AAP2GL49_9BACT</name>
<feature type="chain" id="PRO_5042870142" description="RHS repeat protein" evidence="1">
    <location>
        <begin position="24"/>
        <end position="1245"/>
    </location>
</feature>
<evidence type="ECO:0000313" key="3">
    <source>
        <dbReference type="Proteomes" id="UP001319200"/>
    </source>
</evidence>
<dbReference type="RefSeq" id="WP_254167892.1">
    <property type="nucleotide sequence ID" value="NZ_JAHESF010000029.1"/>
</dbReference>
<accession>A0AAP2GL49</accession>
<feature type="signal peptide" evidence="1">
    <location>
        <begin position="1"/>
        <end position="23"/>
    </location>
</feature>
<evidence type="ECO:0000313" key="2">
    <source>
        <dbReference type="EMBL" id="MBT1699744.1"/>
    </source>
</evidence>
<proteinExistence type="predicted"/>
<dbReference type="AlphaFoldDB" id="A0AAP2GL49"/>
<dbReference type="Gene3D" id="2.180.10.10">
    <property type="entry name" value="RHS repeat-associated core"/>
    <property type="match status" value="1"/>
</dbReference>
<gene>
    <name evidence="2" type="ORF">KK083_22850</name>
</gene>
<organism evidence="2 3">
    <name type="scientific">Chryseosolibacter histidini</name>
    <dbReference type="NCBI Taxonomy" id="2782349"/>
    <lineage>
        <taxon>Bacteria</taxon>
        <taxon>Pseudomonadati</taxon>
        <taxon>Bacteroidota</taxon>
        <taxon>Cytophagia</taxon>
        <taxon>Cytophagales</taxon>
        <taxon>Chryseotaleaceae</taxon>
        <taxon>Chryseosolibacter</taxon>
    </lineage>
</organism>
<evidence type="ECO:0008006" key="4">
    <source>
        <dbReference type="Google" id="ProtNLM"/>
    </source>
</evidence>
<reference evidence="2 3" key="1">
    <citation type="submission" date="2021-05" db="EMBL/GenBank/DDBJ databases">
        <title>A Polyphasic approach of four new species of the genus Ohtaekwangia: Ohtaekwangia histidinii sp. nov., Ohtaekwangia cretensis sp. nov., Ohtaekwangia indiensis sp. nov., Ohtaekwangia reichenbachii sp. nov. from diverse environment.</title>
        <authorList>
            <person name="Octaviana S."/>
        </authorList>
    </citation>
    <scope>NUCLEOTIDE SEQUENCE [LARGE SCALE GENOMIC DNA]</scope>
    <source>
        <strain evidence="2 3">PWU4</strain>
    </source>
</reference>
<keyword evidence="1" id="KW-0732">Signal</keyword>
<evidence type="ECO:0000256" key="1">
    <source>
        <dbReference type="SAM" id="SignalP"/>
    </source>
</evidence>
<dbReference type="EMBL" id="JAHESF010000029">
    <property type="protein sequence ID" value="MBT1699744.1"/>
    <property type="molecule type" value="Genomic_DNA"/>
</dbReference>
<comment type="caution">
    <text evidence="2">The sequence shown here is derived from an EMBL/GenBank/DDBJ whole genome shotgun (WGS) entry which is preliminary data.</text>
</comment>
<dbReference type="Proteomes" id="UP001319200">
    <property type="component" value="Unassembled WGS sequence"/>
</dbReference>